<dbReference type="GeneID" id="303559581"/>
<comment type="subcellular location">
    <subcellularLocation>
        <location evidence="5">Secreted</location>
    </subcellularLocation>
    <subcellularLocation>
        <location evidence="5">Bacterial flagellum</location>
    </subcellularLocation>
</comment>
<dbReference type="Pfam" id="PF07195">
    <property type="entry name" value="FliD_C"/>
    <property type="match status" value="1"/>
</dbReference>
<gene>
    <name evidence="9" type="primary">fliD</name>
    <name evidence="8" type="ORF">CP523_02670</name>
    <name evidence="9" type="ORF">NH397_11005</name>
</gene>
<evidence type="ECO:0000259" key="6">
    <source>
        <dbReference type="Pfam" id="PF02465"/>
    </source>
</evidence>
<evidence type="ECO:0000313" key="9">
    <source>
        <dbReference type="EMBL" id="USS00022.1"/>
    </source>
</evidence>
<evidence type="ECO:0000256" key="3">
    <source>
        <dbReference type="ARBA" id="ARBA00023054"/>
    </source>
</evidence>
<dbReference type="InterPro" id="IPR003481">
    <property type="entry name" value="FliD_N"/>
</dbReference>
<keyword evidence="3 5" id="KW-0175">Coiled coil</keyword>
<dbReference type="GO" id="GO:0009424">
    <property type="term" value="C:bacterial-type flagellum hook"/>
    <property type="evidence" value="ECO:0007669"/>
    <property type="project" value="UniProtKB-UniRule"/>
</dbReference>
<keyword evidence="4 5" id="KW-0975">Bacterial flagellum</keyword>
<feature type="domain" description="Flagellar hook-associated protein 2 N-terminal" evidence="6">
    <location>
        <begin position="8"/>
        <end position="108"/>
    </location>
</feature>
<dbReference type="RefSeq" id="WP_066676942.1">
    <property type="nucleotide sequence ID" value="NZ_CABMIZ010000021.1"/>
</dbReference>
<feature type="coiled-coil region" evidence="5">
    <location>
        <begin position="437"/>
        <end position="489"/>
    </location>
</feature>
<proteinExistence type="inferred from homology"/>
<evidence type="ECO:0000259" key="7">
    <source>
        <dbReference type="Pfam" id="PF07195"/>
    </source>
</evidence>
<dbReference type="KEGG" id="csep:CP523_02670"/>
<dbReference type="InterPro" id="IPR010809">
    <property type="entry name" value="FliD_C"/>
</dbReference>
<reference evidence="9" key="2">
    <citation type="submission" date="2022-06" db="EMBL/GenBank/DDBJ databases">
        <authorList>
            <person name="Holder M.E."/>
            <person name="Ajami N.J."/>
            <person name="Petrosino J.F."/>
        </authorList>
    </citation>
    <scope>NUCLEOTIDE SEQUENCE</scope>
    <source>
        <strain evidence="9">RMA 8861</strain>
    </source>
</reference>
<evidence type="ECO:0000256" key="2">
    <source>
        <dbReference type="ARBA" id="ARBA00011255"/>
    </source>
</evidence>
<dbReference type="Pfam" id="PF02465">
    <property type="entry name" value="FliD_N"/>
    <property type="match status" value="1"/>
</dbReference>
<dbReference type="PANTHER" id="PTHR30288:SF0">
    <property type="entry name" value="FLAGELLAR HOOK-ASSOCIATED PROTEIN 2"/>
    <property type="match status" value="1"/>
</dbReference>
<sequence>MRITGLATGMDIDSIVKDSMKPYRIKIDKVKQDKDRISFKQEMYRDLVKESREFYNKYFDLQSEDNLIMTKNYETVKFTSKDDVIATARGEAGAKAGNYTVTVDELAEPSKIVKTVDELNGKKEIKFKYRNKEVKVNIDGLTDKKEIARKLNAEASSIGLKVEYSDFAKGFVFETRDTGKLIEGEENKFELTIDSGVAEKSDGEKNAKVTIENSRGEKVEYSDSKEVLASNKVKIDGIEFSFNKVGKTDISGKVDVTDAKKKIVSFVKDYNKLMENLNKLTNQTKAKGYNPLTEDQKKEMSKEEIELWNKKVKQGLLYRDNDVTRLVNNLKNAMSSVVNGSSIALKDIGLTPVKDFKDKNGTFTLDENKLTKALEENSDLVMDLFLKSPKENDTNEKKFQNSGIFQRLKTVLYDETVTVTAPIIKKAGVEGSVTVVNNELTKMLQKKDRKIEDMEKDFTRREQQLYTKYSKLETAMNKLNAQQASLSQQLGGV</sequence>
<dbReference type="AlphaFoldDB" id="A0A9N7JJ75"/>
<dbReference type="EMBL" id="CP023671">
    <property type="protein sequence ID" value="AYE33443.1"/>
    <property type="molecule type" value="Genomic_DNA"/>
</dbReference>
<dbReference type="Proteomes" id="UP001055437">
    <property type="component" value="Chromosome"/>
</dbReference>
<name>A0A9N7JJ75_CLOSE</name>
<dbReference type="InterPro" id="IPR040026">
    <property type="entry name" value="FliD"/>
</dbReference>
<evidence type="ECO:0000256" key="1">
    <source>
        <dbReference type="ARBA" id="ARBA00009764"/>
    </source>
</evidence>
<dbReference type="Proteomes" id="UP000280586">
    <property type="component" value="Chromosome"/>
</dbReference>
<evidence type="ECO:0000313" key="10">
    <source>
        <dbReference type="Proteomes" id="UP000280586"/>
    </source>
</evidence>
<dbReference type="GO" id="GO:0071973">
    <property type="term" value="P:bacterial-type flagellum-dependent cell motility"/>
    <property type="evidence" value="ECO:0007669"/>
    <property type="project" value="TreeGrafter"/>
</dbReference>
<evidence type="ECO:0000256" key="4">
    <source>
        <dbReference type="ARBA" id="ARBA00023143"/>
    </source>
</evidence>
<dbReference type="GO" id="GO:0005576">
    <property type="term" value="C:extracellular region"/>
    <property type="evidence" value="ECO:0007669"/>
    <property type="project" value="UniProtKB-SubCell"/>
</dbReference>
<dbReference type="EMBL" id="CP099799">
    <property type="protein sequence ID" value="USS00022.1"/>
    <property type="molecule type" value="Genomic_DNA"/>
</dbReference>
<comment type="similarity">
    <text evidence="1 5">Belongs to the FliD family.</text>
</comment>
<evidence type="ECO:0000313" key="11">
    <source>
        <dbReference type="Proteomes" id="UP001055437"/>
    </source>
</evidence>
<keyword evidence="9" id="KW-0282">Flagellum</keyword>
<dbReference type="GO" id="GO:0007155">
    <property type="term" value="P:cell adhesion"/>
    <property type="evidence" value="ECO:0007669"/>
    <property type="project" value="InterPro"/>
</dbReference>
<protein>
    <recommendedName>
        <fullName evidence="5">Flagellar hook-associated protein 2</fullName>
        <shortName evidence="5">HAP2</shortName>
    </recommendedName>
    <alternativeName>
        <fullName evidence="5">Flagellar cap protein</fullName>
    </alternativeName>
</protein>
<comment type="function">
    <text evidence="5">Required for morphogenesis and for the elongation of the flagellar filament by facilitating polymerization of the flagellin monomers at the tip of growing filament. Forms a capping structure, which prevents flagellin subunits (transported through the central channel of the flagellum) from leaking out without polymerization at the distal end.</text>
</comment>
<reference evidence="8 10" key="1">
    <citation type="submission" date="2017-09" db="EMBL/GenBank/DDBJ databases">
        <authorList>
            <person name="Thomas P."/>
            <person name="Seyboldt C."/>
        </authorList>
    </citation>
    <scope>NUCLEOTIDE SEQUENCE [LARGE SCALE GENOMIC DNA]</scope>
    <source>
        <strain evidence="8 10">DSM 7534</strain>
    </source>
</reference>
<keyword evidence="5" id="KW-0964">Secreted</keyword>
<keyword evidence="9" id="KW-0966">Cell projection</keyword>
<keyword evidence="9" id="KW-0969">Cilium</keyword>
<accession>A0A9N7JJ75</accession>
<evidence type="ECO:0000256" key="5">
    <source>
        <dbReference type="RuleBase" id="RU362066"/>
    </source>
</evidence>
<organism evidence="8 10">
    <name type="scientific">Clostridium septicum</name>
    <dbReference type="NCBI Taxonomy" id="1504"/>
    <lineage>
        <taxon>Bacteria</taxon>
        <taxon>Bacillati</taxon>
        <taxon>Bacillota</taxon>
        <taxon>Clostridia</taxon>
        <taxon>Eubacteriales</taxon>
        <taxon>Clostridiaceae</taxon>
        <taxon>Clostridium</taxon>
    </lineage>
</organism>
<feature type="domain" description="Flagellar hook-associated protein 2 C-terminal" evidence="7">
    <location>
        <begin position="206"/>
        <end position="481"/>
    </location>
</feature>
<evidence type="ECO:0000313" key="8">
    <source>
        <dbReference type="EMBL" id="AYE33443.1"/>
    </source>
</evidence>
<dbReference type="OrthoDB" id="9776025at2"/>
<dbReference type="PANTHER" id="PTHR30288">
    <property type="entry name" value="FLAGELLAR CAP/ASSEMBLY PROTEIN FLID"/>
    <property type="match status" value="1"/>
</dbReference>
<keyword evidence="11" id="KW-1185">Reference proteome</keyword>
<comment type="subunit">
    <text evidence="2 5">Homopentamer.</text>
</comment>
<dbReference type="GO" id="GO:0009421">
    <property type="term" value="C:bacterial-type flagellum filament cap"/>
    <property type="evidence" value="ECO:0007669"/>
    <property type="project" value="InterPro"/>
</dbReference>